<name>I4B7M1_TURPD</name>
<keyword evidence="2" id="KW-1185">Reference proteome</keyword>
<accession>I4B7M1</accession>
<evidence type="ECO:0000313" key="2">
    <source>
        <dbReference type="Proteomes" id="UP000006048"/>
    </source>
</evidence>
<organism evidence="1 2">
    <name type="scientific">Turneriella parva (strain ATCC BAA-1111 / DSM 21527 / NCTC 11395 / H)</name>
    <name type="common">Leptospira parva</name>
    <dbReference type="NCBI Taxonomy" id="869212"/>
    <lineage>
        <taxon>Bacteria</taxon>
        <taxon>Pseudomonadati</taxon>
        <taxon>Spirochaetota</taxon>
        <taxon>Spirochaetia</taxon>
        <taxon>Leptospirales</taxon>
        <taxon>Leptospiraceae</taxon>
        <taxon>Turneriella</taxon>
    </lineage>
</organism>
<reference evidence="1 2" key="1">
    <citation type="submission" date="2012-06" db="EMBL/GenBank/DDBJ databases">
        <title>The complete chromosome of genome of Turneriella parva DSM 21527.</title>
        <authorList>
            <consortium name="US DOE Joint Genome Institute (JGI-PGF)"/>
            <person name="Lucas S."/>
            <person name="Han J."/>
            <person name="Lapidus A."/>
            <person name="Bruce D."/>
            <person name="Goodwin L."/>
            <person name="Pitluck S."/>
            <person name="Peters L."/>
            <person name="Kyrpides N."/>
            <person name="Mavromatis K."/>
            <person name="Ivanova N."/>
            <person name="Mikhailova N."/>
            <person name="Chertkov O."/>
            <person name="Detter J.C."/>
            <person name="Tapia R."/>
            <person name="Han C."/>
            <person name="Land M."/>
            <person name="Hauser L."/>
            <person name="Markowitz V."/>
            <person name="Cheng J.-F."/>
            <person name="Hugenholtz P."/>
            <person name="Woyke T."/>
            <person name="Wu D."/>
            <person name="Gronow S."/>
            <person name="Wellnitz S."/>
            <person name="Brambilla E."/>
            <person name="Klenk H.-P."/>
            <person name="Eisen J.A."/>
        </authorList>
    </citation>
    <scope>NUCLEOTIDE SEQUENCE [LARGE SCALE GENOMIC DNA]</scope>
    <source>
        <strain evidence="2">ATCC BAA-1111 / DSM 21527 / NCTC 11395 / H</strain>
    </source>
</reference>
<dbReference type="HOGENOM" id="CLU_1593811_0_0_12"/>
<dbReference type="EMBL" id="CP002959">
    <property type="protein sequence ID" value="AFM13278.1"/>
    <property type="molecule type" value="Genomic_DNA"/>
</dbReference>
<protein>
    <submittedName>
        <fullName evidence="1">Uncharacterized protein</fullName>
    </submittedName>
</protein>
<dbReference type="PATRIC" id="fig|869212.3.peg.2660"/>
<sequence>MAENSWQASSQTPLALMKRILALLAALCLTATLIAAGTKKYRGAWFEVHYPAGFKIQNSIQSSGMPHEFDSAFFVSPDGLVKFYIFSPQWAGETPDIAVKPELETEKTEKTETTGGFKKRWYTISPRKQGFTRSYVETTNEDGTIRWVIGIEYADKKAYEKYQSSYLAFKKSLKQFAD</sequence>
<dbReference type="STRING" id="869212.Turpa_2638"/>
<proteinExistence type="predicted"/>
<dbReference type="AlphaFoldDB" id="I4B7M1"/>
<evidence type="ECO:0000313" key="1">
    <source>
        <dbReference type="EMBL" id="AFM13278.1"/>
    </source>
</evidence>
<dbReference type="KEGG" id="tpx:Turpa_2638"/>
<gene>
    <name evidence="1" type="ordered locus">Turpa_2638</name>
</gene>
<dbReference type="Proteomes" id="UP000006048">
    <property type="component" value="Chromosome"/>
</dbReference>